<dbReference type="OrthoDB" id="4163242at2"/>
<protein>
    <submittedName>
        <fullName evidence="1">Uncharacterized protein</fullName>
    </submittedName>
</protein>
<evidence type="ECO:0000313" key="1">
    <source>
        <dbReference type="EMBL" id="TDD37787.1"/>
    </source>
</evidence>
<sequence length="177" mass="19392">MSGAGAQLIAFLEHMADLYERQSPPSSGTWRFRSFPELLLAEGRLWESSVPYAKSVRWGHRRCWQNASQLADADADLVYAEGLALITVGSLGTEHAWCVRNDAGVVDVTWPAGDGAAYVGLPMIDTWRRKAQAESGHWSLLVSHTKVGQSLLRDGPDPSTLVDIGHPVADIRSRLVQ</sequence>
<keyword evidence="2" id="KW-1185">Reference proteome</keyword>
<dbReference type="EMBL" id="SMKW01000092">
    <property type="protein sequence ID" value="TDD37787.1"/>
    <property type="molecule type" value="Genomic_DNA"/>
</dbReference>
<dbReference type="RefSeq" id="WP_132493889.1">
    <property type="nucleotide sequence ID" value="NZ_SMKW01000092.1"/>
</dbReference>
<evidence type="ECO:0000313" key="2">
    <source>
        <dbReference type="Proteomes" id="UP000294947"/>
    </source>
</evidence>
<gene>
    <name evidence="1" type="ORF">E1288_39990</name>
</gene>
<name>A0A4V2YJ74_9PSEU</name>
<dbReference type="Proteomes" id="UP000294947">
    <property type="component" value="Unassembled WGS sequence"/>
</dbReference>
<proteinExistence type="predicted"/>
<dbReference type="AlphaFoldDB" id="A0A4V2YJ74"/>
<reference evidence="1 2" key="1">
    <citation type="submission" date="2019-03" db="EMBL/GenBank/DDBJ databases">
        <title>Draft genome sequences of novel Actinobacteria.</title>
        <authorList>
            <person name="Sahin N."/>
            <person name="Ay H."/>
            <person name="Saygin H."/>
        </authorList>
    </citation>
    <scope>NUCLEOTIDE SEQUENCE [LARGE SCALE GENOMIC DNA]</scope>
    <source>
        <strain evidence="1 2">7K502</strain>
    </source>
</reference>
<comment type="caution">
    <text evidence="1">The sequence shown here is derived from an EMBL/GenBank/DDBJ whole genome shotgun (WGS) entry which is preliminary data.</text>
</comment>
<organism evidence="1 2">
    <name type="scientific">Saccharopolyspora elongata</name>
    <dbReference type="NCBI Taxonomy" id="2530387"/>
    <lineage>
        <taxon>Bacteria</taxon>
        <taxon>Bacillati</taxon>
        <taxon>Actinomycetota</taxon>
        <taxon>Actinomycetes</taxon>
        <taxon>Pseudonocardiales</taxon>
        <taxon>Pseudonocardiaceae</taxon>
        <taxon>Saccharopolyspora</taxon>
    </lineage>
</organism>
<accession>A0A4V2YJ74</accession>